<accession>A0AAV4N708</accession>
<name>A0AAV4N708_CAEEX</name>
<evidence type="ECO:0000313" key="1">
    <source>
        <dbReference type="EMBL" id="GIX80620.1"/>
    </source>
</evidence>
<gene>
    <name evidence="1" type="ORF">CEXT_808331</name>
</gene>
<protein>
    <submittedName>
        <fullName evidence="1">Uncharacterized protein</fullName>
    </submittedName>
</protein>
<proteinExistence type="predicted"/>
<organism evidence="1 2">
    <name type="scientific">Caerostris extrusa</name>
    <name type="common">Bark spider</name>
    <name type="synonym">Caerostris bankana</name>
    <dbReference type="NCBI Taxonomy" id="172846"/>
    <lineage>
        <taxon>Eukaryota</taxon>
        <taxon>Metazoa</taxon>
        <taxon>Ecdysozoa</taxon>
        <taxon>Arthropoda</taxon>
        <taxon>Chelicerata</taxon>
        <taxon>Arachnida</taxon>
        <taxon>Araneae</taxon>
        <taxon>Araneomorphae</taxon>
        <taxon>Entelegynae</taxon>
        <taxon>Araneoidea</taxon>
        <taxon>Araneidae</taxon>
        <taxon>Caerostris</taxon>
    </lineage>
</organism>
<keyword evidence="2" id="KW-1185">Reference proteome</keyword>
<dbReference type="AlphaFoldDB" id="A0AAV4N708"/>
<dbReference type="Proteomes" id="UP001054945">
    <property type="component" value="Unassembled WGS sequence"/>
</dbReference>
<sequence>MNLWQCEFGECVCSPVCKGSAIDRLSRSGRRGDTFPLTKPAIQVHRTVLLLRGHWRIVKKEGKKEKNVLFGKYFSGYEKKCMRFLSGRLGPDFKNLGQEVRLVLVEACLFSNRRVGELNSPKTLQKEDVFLCVRVNLVILFPGLET</sequence>
<reference evidence="1 2" key="1">
    <citation type="submission" date="2021-06" db="EMBL/GenBank/DDBJ databases">
        <title>Caerostris extrusa draft genome.</title>
        <authorList>
            <person name="Kono N."/>
            <person name="Arakawa K."/>
        </authorList>
    </citation>
    <scope>NUCLEOTIDE SEQUENCE [LARGE SCALE GENOMIC DNA]</scope>
</reference>
<dbReference type="EMBL" id="BPLR01020611">
    <property type="protein sequence ID" value="GIX80620.1"/>
    <property type="molecule type" value="Genomic_DNA"/>
</dbReference>
<evidence type="ECO:0000313" key="2">
    <source>
        <dbReference type="Proteomes" id="UP001054945"/>
    </source>
</evidence>
<comment type="caution">
    <text evidence="1">The sequence shown here is derived from an EMBL/GenBank/DDBJ whole genome shotgun (WGS) entry which is preliminary data.</text>
</comment>